<dbReference type="SUPFAM" id="SSF52540">
    <property type="entry name" value="P-loop containing nucleoside triphosphate hydrolases"/>
    <property type="match status" value="1"/>
</dbReference>
<feature type="region of interest" description="Disordered" evidence="1">
    <location>
        <begin position="1"/>
        <end position="34"/>
    </location>
</feature>
<dbReference type="InterPro" id="IPR027417">
    <property type="entry name" value="P-loop_NTPase"/>
</dbReference>
<accession>A0A316ZHF7</accession>
<protein>
    <submittedName>
        <fullName evidence="2">P-loop containing nucleoside triphosphate hydrolase protein</fullName>
    </submittedName>
</protein>
<feature type="compositionally biased region" description="Basic residues" evidence="1">
    <location>
        <begin position="1"/>
        <end position="11"/>
    </location>
</feature>
<keyword evidence="2" id="KW-0378">Hydrolase</keyword>
<dbReference type="Gene3D" id="3.40.50.300">
    <property type="entry name" value="P-loop containing nucleotide triphosphate hydrolases"/>
    <property type="match status" value="1"/>
</dbReference>
<dbReference type="OrthoDB" id="347435at2759"/>
<dbReference type="AlphaFoldDB" id="A0A316ZHF7"/>
<organism evidence="2 3">
    <name type="scientific">Tilletiopsis washingtonensis</name>
    <dbReference type="NCBI Taxonomy" id="58919"/>
    <lineage>
        <taxon>Eukaryota</taxon>
        <taxon>Fungi</taxon>
        <taxon>Dikarya</taxon>
        <taxon>Basidiomycota</taxon>
        <taxon>Ustilaginomycotina</taxon>
        <taxon>Exobasidiomycetes</taxon>
        <taxon>Entylomatales</taxon>
        <taxon>Entylomatales incertae sedis</taxon>
        <taxon>Tilletiopsis</taxon>
    </lineage>
</organism>
<reference evidence="2 3" key="1">
    <citation type="journal article" date="2018" name="Mol. Biol. Evol.">
        <title>Broad Genomic Sampling Reveals a Smut Pathogenic Ancestry of the Fungal Clade Ustilaginomycotina.</title>
        <authorList>
            <person name="Kijpornyongpan T."/>
            <person name="Mondo S.J."/>
            <person name="Barry K."/>
            <person name="Sandor L."/>
            <person name="Lee J."/>
            <person name="Lipzen A."/>
            <person name="Pangilinan J."/>
            <person name="LaButti K."/>
            <person name="Hainaut M."/>
            <person name="Henrissat B."/>
            <person name="Grigoriev I.V."/>
            <person name="Spatafora J.W."/>
            <person name="Aime M.C."/>
        </authorList>
    </citation>
    <scope>NUCLEOTIDE SEQUENCE [LARGE SCALE GENOMIC DNA]</scope>
    <source>
        <strain evidence="2 3">MCA 4186</strain>
    </source>
</reference>
<evidence type="ECO:0000256" key="1">
    <source>
        <dbReference type="SAM" id="MobiDB-lite"/>
    </source>
</evidence>
<dbReference type="EMBL" id="KZ819287">
    <property type="protein sequence ID" value="PWN99713.1"/>
    <property type="molecule type" value="Genomic_DNA"/>
</dbReference>
<keyword evidence="3" id="KW-1185">Reference proteome</keyword>
<dbReference type="PANTHER" id="PTHR10285">
    <property type="entry name" value="URIDINE KINASE"/>
    <property type="match status" value="1"/>
</dbReference>
<sequence>VRAQLARHRQQHASTAPRPPLLVGVQGPQGSGKTTLTRQLQGQLADEALHVVVFSLDDLYLTHADQLALAASAPHNKLLAGRGQPGTHDVALGTAVLHALRSLNAAAGTPLALPVYDKAAFNGAGDRAAQTVEVRSPVDVVLFEGWCLGFAPLEPSLLRERYAAAVKRSKAGDTPPYFLDHALEHIEDLNQRLAAYQQAWWALLDAFVQLAPAAEQREALETIFAWRGEAEVKMKAACGQGMSPEEVRTFVRRYMPSYELFAEGVLGP</sequence>
<evidence type="ECO:0000313" key="2">
    <source>
        <dbReference type="EMBL" id="PWN99713.1"/>
    </source>
</evidence>
<name>A0A316ZHF7_9BASI</name>
<dbReference type="GeneID" id="37267411"/>
<dbReference type="RefSeq" id="XP_025599992.1">
    <property type="nucleotide sequence ID" value="XM_025739865.1"/>
</dbReference>
<gene>
    <name evidence="2" type="ORF">FA09DRAFT_284137</name>
</gene>
<dbReference type="Proteomes" id="UP000245946">
    <property type="component" value="Unassembled WGS sequence"/>
</dbReference>
<feature type="non-terminal residue" evidence="2">
    <location>
        <position position="268"/>
    </location>
</feature>
<dbReference type="GO" id="GO:0016787">
    <property type="term" value="F:hydrolase activity"/>
    <property type="evidence" value="ECO:0007669"/>
    <property type="project" value="UniProtKB-KW"/>
</dbReference>
<dbReference type="STRING" id="58919.A0A316ZHF7"/>
<feature type="non-terminal residue" evidence="2">
    <location>
        <position position="1"/>
    </location>
</feature>
<evidence type="ECO:0000313" key="3">
    <source>
        <dbReference type="Proteomes" id="UP000245946"/>
    </source>
</evidence>
<proteinExistence type="predicted"/>